<dbReference type="OMA" id="EFTEENC"/>
<proteinExistence type="predicted"/>
<dbReference type="FunFam" id="1.10.10.60:FF:000140">
    <property type="entry name" value="Myb transcription factor"/>
    <property type="match status" value="1"/>
</dbReference>
<dbReference type="InterPro" id="IPR051953">
    <property type="entry name" value="Plant_SW-associated_TFs"/>
</dbReference>
<keyword evidence="5" id="KW-0804">Transcription</keyword>
<dbReference type="InParanoid" id="A0A200PTI7"/>
<dbReference type="Pfam" id="PF00249">
    <property type="entry name" value="Myb_DNA-binding"/>
    <property type="match status" value="2"/>
</dbReference>
<dbReference type="PROSITE" id="PS51294">
    <property type="entry name" value="HTH_MYB"/>
    <property type="match status" value="2"/>
</dbReference>
<dbReference type="PANTHER" id="PTHR47997">
    <property type="entry name" value="MYB DOMAIN PROTEIN 55"/>
    <property type="match status" value="1"/>
</dbReference>
<dbReference type="OrthoDB" id="2143914at2759"/>
<evidence type="ECO:0000256" key="2">
    <source>
        <dbReference type="ARBA" id="ARBA00022737"/>
    </source>
</evidence>
<evidence type="ECO:0000313" key="10">
    <source>
        <dbReference type="Proteomes" id="UP000195402"/>
    </source>
</evidence>
<sequence>MGHHCCSKQKVKRGLWSPEEDEKLIRCITTHGHGCWSSVPKLAGLQRCGKSCRLRWINYLRPDLKRGSFSPQEERVIIDVHRILGNRWAQIAKHLPGRTDNEVKNFWNSCIKKKLIAQGLDPKTHNLMISSSSSYHHHHQSTASIVNNNNACNNLNNHIYQQPTSVFPVNSQIILRDPSMEYMMNPPAAAPYVTLLPHPPPPHPLHEAISIPTNNFDYQNPNLVWTGKDQNSNASMGLANCPPLMETKPTSYSSVNPPGFEFTEENCLWGTTTTTSTGISGTIDHQSFVLPRLQVAAVQPPPPPEEEQQIKQIQQKKAAVFEVVVDEFDETNEVVLMNNKDGGSHDQEMEMSTTSFNSSNFDLEFMDSTIMSCGMYSNMNSSSSMDQLAWDC</sequence>
<evidence type="ECO:0000256" key="5">
    <source>
        <dbReference type="ARBA" id="ARBA00023163"/>
    </source>
</evidence>
<evidence type="ECO:0000313" key="9">
    <source>
        <dbReference type="EMBL" id="OVA01557.1"/>
    </source>
</evidence>
<dbReference type="InterPro" id="IPR017930">
    <property type="entry name" value="Myb_dom"/>
</dbReference>
<dbReference type="FunFam" id="1.10.10.60:FF:000185">
    <property type="entry name" value="MYB transcription factor"/>
    <property type="match status" value="1"/>
</dbReference>
<dbReference type="Gene3D" id="1.10.10.60">
    <property type="entry name" value="Homeodomain-like"/>
    <property type="match status" value="2"/>
</dbReference>
<feature type="domain" description="Myb-like" evidence="7">
    <location>
        <begin position="61"/>
        <end position="111"/>
    </location>
</feature>
<dbReference type="Proteomes" id="UP000195402">
    <property type="component" value="Unassembled WGS sequence"/>
</dbReference>
<dbReference type="AlphaFoldDB" id="A0A200PTI7"/>
<dbReference type="EMBL" id="MVGT01004051">
    <property type="protein sequence ID" value="OVA01557.1"/>
    <property type="molecule type" value="Genomic_DNA"/>
</dbReference>
<evidence type="ECO:0000256" key="4">
    <source>
        <dbReference type="ARBA" id="ARBA00023125"/>
    </source>
</evidence>
<dbReference type="PANTHER" id="PTHR47997:SF40">
    <property type="entry name" value="TRANSCRIPTION FACTOR MYB26-LIKE"/>
    <property type="match status" value="1"/>
</dbReference>
<keyword evidence="4" id="KW-0238">DNA-binding</keyword>
<feature type="domain" description="HTH myb-type" evidence="8">
    <location>
        <begin position="8"/>
        <end position="60"/>
    </location>
</feature>
<feature type="domain" description="HTH myb-type" evidence="8">
    <location>
        <begin position="61"/>
        <end position="115"/>
    </location>
</feature>
<organism evidence="9 10">
    <name type="scientific">Macleaya cordata</name>
    <name type="common">Five-seeded plume-poppy</name>
    <name type="synonym">Bocconia cordata</name>
    <dbReference type="NCBI Taxonomy" id="56857"/>
    <lineage>
        <taxon>Eukaryota</taxon>
        <taxon>Viridiplantae</taxon>
        <taxon>Streptophyta</taxon>
        <taxon>Embryophyta</taxon>
        <taxon>Tracheophyta</taxon>
        <taxon>Spermatophyta</taxon>
        <taxon>Magnoliopsida</taxon>
        <taxon>Ranunculales</taxon>
        <taxon>Papaveraceae</taxon>
        <taxon>Papaveroideae</taxon>
        <taxon>Macleaya</taxon>
    </lineage>
</organism>
<dbReference type="GO" id="GO:0003677">
    <property type="term" value="F:DNA binding"/>
    <property type="evidence" value="ECO:0007669"/>
    <property type="project" value="UniProtKB-KW"/>
</dbReference>
<reference evidence="9 10" key="1">
    <citation type="journal article" date="2017" name="Mol. Plant">
        <title>The Genome of Medicinal Plant Macleaya cordata Provides New Insights into Benzylisoquinoline Alkaloids Metabolism.</title>
        <authorList>
            <person name="Liu X."/>
            <person name="Liu Y."/>
            <person name="Huang P."/>
            <person name="Ma Y."/>
            <person name="Qing Z."/>
            <person name="Tang Q."/>
            <person name="Cao H."/>
            <person name="Cheng P."/>
            <person name="Zheng Y."/>
            <person name="Yuan Z."/>
            <person name="Zhou Y."/>
            <person name="Liu J."/>
            <person name="Tang Z."/>
            <person name="Zhuo Y."/>
            <person name="Zhang Y."/>
            <person name="Yu L."/>
            <person name="Huang J."/>
            <person name="Yang P."/>
            <person name="Peng Q."/>
            <person name="Zhang J."/>
            <person name="Jiang W."/>
            <person name="Zhang Z."/>
            <person name="Lin K."/>
            <person name="Ro D.K."/>
            <person name="Chen X."/>
            <person name="Xiong X."/>
            <person name="Shang Y."/>
            <person name="Huang S."/>
            <person name="Zeng J."/>
        </authorList>
    </citation>
    <scope>NUCLEOTIDE SEQUENCE [LARGE SCALE GENOMIC DNA]</scope>
    <source>
        <strain evidence="10">cv. BLH2017</strain>
        <tissue evidence="9">Root</tissue>
    </source>
</reference>
<dbReference type="CDD" id="cd00167">
    <property type="entry name" value="SANT"/>
    <property type="match status" value="2"/>
</dbReference>
<dbReference type="GO" id="GO:0005634">
    <property type="term" value="C:nucleus"/>
    <property type="evidence" value="ECO:0007669"/>
    <property type="project" value="UniProtKB-SubCell"/>
</dbReference>
<comment type="subcellular location">
    <subcellularLocation>
        <location evidence="1">Nucleus</location>
    </subcellularLocation>
</comment>
<dbReference type="SUPFAM" id="SSF46689">
    <property type="entry name" value="Homeodomain-like"/>
    <property type="match status" value="1"/>
</dbReference>
<keyword evidence="6" id="KW-0539">Nucleus</keyword>
<keyword evidence="10" id="KW-1185">Reference proteome</keyword>
<dbReference type="PROSITE" id="PS50090">
    <property type="entry name" value="MYB_LIKE"/>
    <property type="match status" value="2"/>
</dbReference>
<dbReference type="SMART" id="SM00717">
    <property type="entry name" value="SANT"/>
    <property type="match status" value="2"/>
</dbReference>
<comment type="caution">
    <text evidence="9">The sequence shown here is derived from an EMBL/GenBank/DDBJ whole genome shotgun (WGS) entry which is preliminary data.</text>
</comment>
<feature type="domain" description="Myb-like" evidence="7">
    <location>
        <begin position="8"/>
        <end position="60"/>
    </location>
</feature>
<evidence type="ECO:0000256" key="1">
    <source>
        <dbReference type="ARBA" id="ARBA00004123"/>
    </source>
</evidence>
<evidence type="ECO:0000259" key="7">
    <source>
        <dbReference type="PROSITE" id="PS50090"/>
    </source>
</evidence>
<protein>
    <submittedName>
        <fullName evidence="9">SANT/Myb domain</fullName>
    </submittedName>
</protein>
<gene>
    <name evidence="9" type="ORF">BVC80_8867g9</name>
</gene>
<evidence type="ECO:0000259" key="8">
    <source>
        <dbReference type="PROSITE" id="PS51294"/>
    </source>
</evidence>
<evidence type="ECO:0000256" key="6">
    <source>
        <dbReference type="ARBA" id="ARBA00023242"/>
    </source>
</evidence>
<name>A0A200PTI7_MACCD</name>
<accession>A0A200PTI7</accession>
<keyword evidence="2" id="KW-0677">Repeat</keyword>
<dbReference type="InterPro" id="IPR009057">
    <property type="entry name" value="Homeodomain-like_sf"/>
</dbReference>
<dbReference type="InterPro" id="IPR001005">
    <property type="entry name" value="SANT/Myb"/>
</dbReference>
<evidence type="ECO:0000256" key="3">
    <source>
        <dbReference type="ARBA" id="ARBA00023015"/>
    </source>
</evidence>
<keyword evidence="3" id="KW-0805">Transcription regulation</keyword>